<keyword evidence="3 7" id="KW-0378">Hydrolase</keyword>
<dbReference type="SUPFAM" id="SSF51556">
    <property type="entry name" value="Metallo-dependent hydrolases"/>
    <property type="match status" value="1"/>
</dbReference>
<dbReference type="RefSeq" id="WP_021095738.1">
    <property type="nucleotide sequence ID" value="NZ_ANOC01000058.1"/>
</dbReference>
<dbReference type="GO" id="GO:0050480">
    <property type="term" value="F:imidazolonepropionase activity"/>
    <property type="evidence" value="ECO:0007669"/>
    <property type="project" value="UniProtKB-UniRule"/>
</dbReference>
<dbReference type="FunFam" id="3.20.20.140:FF:000007">
    <property type="entry name" value="Imidazolonepropionase"/>
    <property type="match status" value="1"/>
</dbReference>
<dbReference type="GO" id="GO:0019556">
    <property type="term" value="P:L-histidine catabolic process to glutamate and formamide"/>
    <property type="evidence" value="ECO:0007669"/>
    <property type="project" value="UniProtKB-UniRule"/>
</dbReference>
<feature type="domain" description="Amidohydrolase-related" evidence="8">
    <location>
        <begin position="68"/>
        <end position="409"/>
    </location>
</feature>
<comment type="caution">
    <text evidence="9">The sequence shown here is derived from an EMBL/GenBank/DDBJ whole genome shotgun (WGS) entry which is preliminary data.</text>
</comment>
<dbReference type="SUPFAM" id="SSF51338">
    <property type="entry name" value="Composite domain of metallo-dependent hydrolases"/>
    <property type="match status" value="1"/>
</dbReference>
<evidence type="ECO:0000256" key="1">
    <source>
        <dbReference type="ARBA" id="ARBA00012864"/>
    </source>
</evidence>
<dbReference type="CDD" id="cd01296">
    <property type="entry name" value="Imidazolone-5PH"/>
    <property type="match status" value="1"/>
</dbReference>
<dbReference type="EC" id="3.5.2.7" evidence="1 7"/>
<feature type="binding site" evidence="7">
    <location>
        <position position="149"/>
    </location>
    <ligand>
        <name>4-imidazolone-5-propanoate</name>
        <dbReference type="ChEBI" id="CHEBI:77893"/>
    </ligand>
</feature>
<comment type="catalytic activity">
    <reaction evidence="7">
        <text>4-imidazolone-5-propanoate + H2O = N-formimidoyl-L-glutamate</text>
        <dbReference type="Rhea" id="RHEA:23660"/>
        <dbReference type="ChEBI" id="CHEBI:15377"/>
        <dbReference type="ChEBI" id="CHEBI:58928"/>
        <dbReference type="ChEBI" id="CHEBI:77893"/>
        <dbReference type="EC" id="3.5.2.7"/>
    </reaction>
</comment>
<proteinExistence type="inferred from homology"/>
<dbReference type="Pfam" id="PF01979">
    <property type="entry name" value="Amidohydro_1"/>
    <property type="match status" value="1"/>
</dbReference>
<comment type="similarity">
    <text evidence="7">Belongs to the metallo-dependent hydrolases superfamily. HutI family.</text>
</comment>
<dbReference type="InterPro" id="IPR006680">
    <property type="entry name" value="Amidohydro-rel"/>
</dbReference>
<comment type="cofactor">
    <cofactor evidence="7">
        <name>Zn(2+)</name>
        <dbReference type="ChEBI" id="CHEBI:29105"/>
    </cofactor>
    <cofactor evidence="7">
        <name>Fe(3+)</name>
        <dbReference type="ChEBI" id="CHEBI:29034"/>
    </cofactor>
    <text evidence="7">Binds 1 zinc or iron ion per subunit.</text>
</comment>
<dbReference type="PANTHER" id="PTHR42752:SF1">
    <property type="entry name" value="IMIDAZOLONEPROPIONASE-RELATED"/>
    <property type="match status" value="1"/>
</dbReference>
<feature type="binding site" evidence="7">
    <location>
        <position position="325"/>
    </location>
    <ligand>
        <name>N-formimidoyl-L-glutamate</name>
        <dbReference type="ChEBI" id="CHEBI:58928"/>
    </ligand>
</feature>
<gene>
    <name evidence="7" type="primary">hutI</name>
    <name evidence="9" type="ORF">JV16_00396</name>
</gene>
<feature type="binding site" evidence="7">
    <location>
        <position position="326"/>
    </location>
    <ligand>
        <name>4-imidazolone-5-propanoate</name>
        <dbReference type="ChEBI" id="CHEBI:77893"/>
    </ligand>
</feature>
<feature type="binding site" evidence="7">
    <location>
        <position position="182"/>
    </location>
    <ligand>
        <name>4-imidazolone-5-propanoate</name>
        <dbReference type="ChEBI" id="CHEBI:77893"/>
    </ligand>
</feature>
<dbReference type="Gene3D" id="2.30.40.10">
    <property type="entry name" value="Urease, subunit C, domain 1"/>
    <property type="match status" value="1"/>
</dbReference>
<dbReference type="Proteomes" id="UP000032047">
    <property type="component" value="Unassembled WGS sequence"/>
</dbReference>
<accession>A0A0D0H3K5</accession>
<feature type="binding site" evidence="7">
    <location>
        <position position="79"/>
    </location>
    <ligand>
        <name>Fe(3+)</name>
        <dbReference type="ChEBI" id="CHEBI:29034"/>
    </ligand>
</feature>
<feature type="binding site" evidence="7">
    <location>
        <position position="86"/>
    </location>
    <ligand>
        <name>4-imidazolone-5-propanoate</name>
        <dbReference type="ChEBI" id="CHEBI:77893"/>
    </ligand>
</feature>
<dbReference type="NCBIfam" id="TIGR01224">
    <property type="entry name" value="hutI"/>
    <property type="match status" value="1"/>
</dbReference>
<evidence type="ECO:0000259" key="8">
    <source>
        <dbReference type="Pfam" id="PF01979"/>
    </source>
</evidence>
<feature type="binding site" evidence="7">
    <location>
        <position position="321"/>
    </location>
    <ligand>
        <name>Zn(2+)</name>
        <dbReference type="ChEBI" id="CHEBI:29105"/>
    </ligand>
</feature>
<keyword evidence="6 7" id="KW-0408">Iron</keyword>
<keyword evidence="7" id="KW-0963">Cytoplasm</keyword>
<keyword evidence="2 7" id="KW-0479">Metal-binding</keyword>
<dbReference type="EMBL" id="JXTG01000001">
    <property type="protein sequence ID" value="KIP22716.1"/>
    <property type="molecule type" value="Genomic_DNA"/>
</dbReference>
<comment type="function">
    <text evidence="7">Catalyzes the hydrolytic cleavage of the carbon-nitrogen bond in imidazolone-5-propanoate to yield N-formimidoyl-L-glutamate. It is the third step in the universal histidine degradation pathway.</text>
</comment>
<keyword evidence="10" id="KW-1185">Reference proteome</keyword>
<comment type="subcellular location">
    <subcellularLocation>
        <location evidence="7">Cytoplasm</location>
    </subcellularLocation>
</comment>
<reference evidence="9 10" key="1">
    <citation type="submission" date="2015-01" db="EMBL/GenBank/DDBJ databases">
        <title>Genome sequence of Anoxybacillus ayderensis strain AB04.</title>
        <authorList>
            <person name="Belduz A.O."/>
            <person name="Canakci S."/>
            <person name="Chan K.-G."/>
            <person name="Kahar U.M."/>
            <person name="Yaakob A.S."/>
            <person name="Chan C.S."/>
            <person name="Goh K.M."/>
        </authorList>
    </citation>
    <scope>NUCLEOTIDE SEQUENCE [LARGE SCALE GENOMIC DNA]</scope>
    <source>
        <strain evidence="9 10">AB04</strain>
    </source>
</reference>
<keyword evidence="5 7" id="KW-0862">Zinc</keyword>
<organism evidence="9 10">
    <name type="scientific">Anoxybacillus ayderensis</name>
    <dbReference type="NCBI Taxonomy" id="265546"/>
    <lineage>
        <taxon>Bacteria</taxon>
        <taxon>Bacillati</taxon>
        <taxon>Bacillota</taxon>
        <taxon>Bacilli</taxon>
        <taxon>Bacillales</taxon>
        <taxon>Anoxybacillaceae</taxon>
        <taxon>Anoxybacillus</taxon>
    </lineage>
</organism>
<feature type="binding site" evidence="7">
    <location>
        <position position="249"/>
    </location>
    <ligand>
        <name>4-imidazolone-5-propanoate</name>
        <dbReference type="ChEBI" id="CHEBI:77893"/>
    </ligand>
</feature>
<dbReference type="InterPro" id="IPR032466">
    <property type="entry name" value="Metal_Hydrolase"/>
</dbReference>
<dbReference type="InterPro" id="IPR005920">
    <property type="entry name" value="HutI"/>
</dbReference>
<comment type="pathway">
    <text evidence="7">Amino-acid degradation; L-histidine degradation into L-glutamate; N-formimidoyl-L-glutamate from L-histidine: step 3/3.</text>
</comment>
<keyword evidence="4 7" id="KW-0369">Histidine metabolism</keyword>
<evidence type="ECO:0000256" key="3">
    <source>
        <dbReference type="ARBA" id="ARBA00022801"/>
    </source>
</evidence>
<evidence type="ECO:0000313" key="9">
    <source>
        <dbReference type="EMBL" id="KIP22716.1"/>
    </source>
</evidence>
<sequence>MMDTLIVNIGQLLTMEGDGPVKGEQMKMLPLIEQAAVGIKNGRVAWIGSNEEAKTISASHLIDAEGKLVTPGLVDPHTHLVFAGSREHELSLKQQGVPYLDILKRGGGILSTVRATRAASEEELYEKAHVHLDRMLSYGVTTVEAKSGYGLDVETERKQLRVAKRLHQTHHVDVVSTFLGAHAIPTEHQNNPDGFLRQMVDLLDVIKQEQLADFVDIFCETGVFTVEQSRTFLQKAKEKGFAVKIHADEIDPLGGTELAVEVGAVSADHLVGASKAGIQQLAHANTIAVLLPGTSFYLGKGKYAKARQMIDEGAAVALATDFNPGSSPTENLQFIMTLAALYLRMTPEEIWHAVTVNAAYAINRGQDAGRIMIGRRADIAIWDAPNYMYVPYHYGINHVRMVLKDGKVVSERRKGDVSAS</sequence>
<evidence type="ECO:0000256" key="6">
    <source>
        <dbReference type="ARBA" id="ARBA00023004"/>
    </source>
</evidence>
<dbReference type="AlphaFoldDB" id="A0A0D0H3K5"/>
<feature type="binding site" evidence="7">
    <location>
        <position position="77"/>
    </location>
    <ligand>
        <name>Zn(2+)</name>
        <dbReference type="ChEBI" id="CHEBI:29105"/>
    </ligand>
</feature>
<evidence type="ECO:0000256" key="2">
    <source>
        <dbReference type="ARBA" id="ARBA00022723"/>
    </source>
</evidence>
<name>A0A0D0H3K5_9BACL</name>
<dbReference type="PATRIC" id="fig|265546.4.peg.415"/>
<evidence type="ECO:0000256" key="7">
    <source>
        <dbReference type="HAMAP-Rule" id="MF_00372"/>
    </source>
</evidence>
<dbReference type="Gene3D" id="3.20.20.140">
    <property type="entry name" value="Metal-dependent hydrolases"/>
    <property type="match status" value="1"/>
</dbReference>
<dbReference type="PANTHER" id="PTHR42752">
    <property type="entry name" value="IMIDAZOLONEPROPIONASE"/>
    <property type="match status" value="1"/>
</dbReference>
<evidence type="ECO:0000313" key="10">
    <source>
        <dbReference type="Proteomes" id="UP000032047"/>
    </source>
</evidence>
<dbReference type="GO" id="GO:0008270">
    <property type="term" value="F:zinc ion binding"/>
    <property type="evidence" value="ECO:0007669"/>
    <property type="project" value="UniProtKB-UniRule"/>
</dbReference>
<dbReference type="GO" id="GO:0019557">
    <property type="term" value="P:L-histidine catabolic process to glutamate and formate"/>
    <property type="evidence" value="ECO:0007669"/>
    <property type="project" value="UniProtKB-UniPathway"/>
</dbReference>
<evidence type="ECO:0000256" key="5">
    <source>
        <dbReference type="ARBA" id="ARBA00022833"/>
    </source>
</evidence>
<dbReference type="HAMAP" id="MF_00372">
    <property type="entry name" value="HutI"/>
    <property type="match status" value="1"/>
</dbReference>
<protein>
    <recommendedName>
        <fullName evidence="1 7">Imidazolonepropionase</fullName>
        <ecNumber evidence="1 7">3.5.2.7</ecNumber>
    </recommendedName>
    <alternativeName>
        <fullName evidence="7">Imidazolone-5-propionate hydrolase</fullName>
    </alternativeName>
</protein>
<dbReference type="InterPro" id="IPR011059">
    <property type="entry name" value="Metal-dep_hydrolase_composite"/>
</dbReference>
<dbReference type="GO" id="GO:0005737">
    <property type="term" value="C:cytoplasm"/>
    <property type="evidence" value="ECO:0007669"/>
    <property type="project" value="UniProtKB-SubCell"/>
</dbReference>
<feature type="binding site" evidence="7">
    <location>
        <position position="246"/>
    </location>
    <ligand>
        <name>Zn(2+)</name>
        <dbReference type="ChEBI" id="CHEBI:29105"/>
    </ligand>
</feature>
<dbReference type="UniPathway" id="UPA00379">
    <property type="reaction ID" value="UER00551"/>
</dbReference>
<feature type="binding site" evidence="7">
    <location>
        <position position="149"/>
    </location>
    <ligand>
        <name>N-formimidoyl-L-glutamate</name>
        <dbReference type="ChEBI" id="CHEBI:58928"/>
    </ligand>
</feature>
<feature type="binding site" evidence="7">
    <location>
        <position position="79"/>
    </location>
    <ligand>
        <name>Zn(2+)</name>
        <dbReference type="ChEBI" id="CHEBI:29105"/>
    </ligand>
</feature>
<dbReference type="GO" id="GO:0005506">
    <property type="term" value="F:iron ion binding"/>
    <property type="evidence" value="ECO:0007669"/>
    <property type="project" value="UniProtKB-UniRule"/>
</dbReference>
<feature type="binding site" evidence="7">
    <location>
        <position position="246"/>
    </location>
    <ligand>
        <name>Fe(3+)</name>
        <dbReference type="ChEBI" id="CHEBI:29034"/>
    </ligand>
</feature>
<feature type="binding site" evidence="7">
    <location>
        <position position="323"/>
    </location>
    <ligand>
        <name>N-formimidoyl-L-glutamate</name>
        <dbReference type="ChEBI" id="CHEBI:58928"/>
    </ligand>
</feature>
<feature type="binding site" evidence="7">
    <location>
        <position position="77"/>
    </location>
    <ligand>
        <name>Fe(3+)</name>
        <dbReference type="ChEBI" id="CHEBI:29034"/>
    </ligand>
</feature>
<evidence type="ECO:0000256" key="4">
    <source>
        <dbReference type="ARBA" id="ARBA00022808"/>
    </source>
</evidence>
<feature type="binding site" evidence="7">
    <location>
        <position position="321"/>
    </location>
    <ligand>
        <name>Fe(3+)</name>
        <dbReference type="ChEBI" id="CHEBI:29034"/>
    </ligand>
</feature>